<evidence type="ECO:0000256" key="1">
    <source>
        <dbReference type="ARBA" id="ARBA00000085"/>
    </source>
</evidence>
<feature type="transmembrane region" description="Helical" evidence="4">
    <location>
        <begin position="237"/>
        <end position="259"/>
    </location>
</feature>
<dbReference type="PANTHER" id="PTHR43065">
    <property type="entry name" value="SENSOR HISTIDINE KINASE"/>
    <property type="match status" value="1"/>
</dbReference>
<dbReference type="InterPro" id="IPR036890">
    <property type="entry name" value="HATPase_C_sf"/>
</dbReference>
<dbReference type="Gene3D" id="3.30.565.10">
    <property type="entry name" value="Histidine kinase-like ATPase, C-terminal domain"/>
    <property type="match status" value="1"/>
</dbReference>
<dbReference type="SMART" id="SM00387">
    <property type="entry name" value="HATPase_c"/>
    <property type="match status" value="1"/>
</dbReference>
<dbReference type="InterPro" id="IPR003661">
    <property type="entry name" value="HisK_dim/P_dom"/>
</dbReference>
<dbReference type="SUPFAM" id="SSF47384">
    <property type="entry name" value="Homodimeric domain of signal transducing histidine kinase"/>
    <property type="match status" value="1"/>
</dbReference>
<dbReference type="Pfam" id="PF19443">
    <property type="entry name" value="DAHL"/>
    <property type="match status" value="1"/>
</dbReference>
<dbReference type="PROSITE" id="PS50109">
    <property type="entry name" value="HIS_KIN"/>
    <property type="match status" value="1"/>
</dbReference>
<dbReference type="Gene3D" id="1.10.287.130">
    <property type="match status" value="1"/>
</dbReference>
<evidence type="ECO:0000256" key="4">
    <source>
        <dbReference type="SAM" id="Phobius"/>
    </source>
</evidence>
<proteinExistence type="predicted"/>
<dbReference type="InterPro" id="IPR045812">
    <property type="entry name" value="DAHL"/>
</dbReference>
<evidence type="ECO:0000256" key="2">
    <source>
        <dbReference type="ARBA" id="ARBA00012438"/>
    </source>
</evidence>
<dbReference type="EMBL" id="CP084931">
    <property type="protein sequence ID" value="USI74908.1"/>
    <property type="molecule type" value="Genomic_DNA"/>
</dbReference>
<keyword evidence="7" id="KW-1185">Reference proteome</keyword>
<dbReference type="SMART" id="SM00388">
    <property type="entry name" value="HisKA"/>
    <property type="match status" value="1"/>
</dbReference>
<feature type="transmembrane region" description="Helical" evidence="4">
    <location>
        <begin position="6"/>
        <end position="24"/>
    </location>
</feature>
<dbReference type="SUPFAM" id="SSF55874">
    <property type="entry name" value="ATPase domain of HSP90 chaperone/DNA topoisomerase II/histidine kinase"/>
    <property type="match status" value="1"/>
</dbReference>
<organism evidence="6 7">
    <name type="scientific">Sphingomonas morindae</name>
    <dbReference type="NCBI Taxonomy" id="1541170"/>
    <lineage>
        <taxon>Bacteria</taxon>
        <taxon>Pseudomonadati</taxon>
        <taxon>Pseudomonadota</taxon>
        <taxon>Alphaproteobacteria</taxon>
        <taxon>Sphingomonadales</taxon>
        <taxon>Sphingomonadaceae</taxon>
        <taxon>Sphingomonas</taxon>
    </lineage>
</organism>
<comment type="catalytic activity">
    <reaction evidence="1">
        <text>ATP + protein L-histidine = ADP + protein N-phospho-L-histidine.</text>
        <dbReference type="EC" id="2.7.13.3"/>
    </reaction>
</comment>
<dbReference type="EC" id="2.7.13.3" evidence="2"/>
<accession>A0ABY4XDB2</accession>
<reference evidence="6" key="1">
    <citation type="journal article" date="2022" name="Toxins">
        <title>Genomic Analysis of Sphingopyxis sp. USTB-05 for Biodegrading Cyanobacterial Hepatotoxins.</title>
        <authorList>
            <person name="Liu C."/>
            <person name="Xu Q."/>
            <person name="Zhao Z."/>
            <person name="Zhang H."/>
            <person name="Liu X."/>
            <person name="Yin C."/>
            <person name="Liu Y."/>
            <person name="Yan H."/>
        </authorList>
    </citation>
    <scope>NUCLEOTIDE SEQUENCE</scope>
    <source>
        <strain evidence="6">NBD5</strain>
    </source>
</reference>
<evidence type="ECO:0000313" key="6">
    <source>
        <dbReference type="EMBL" id="USI74908.1"/>
    </source>
</evidence>
<dbReference type="InterPro" id="IPR005467">
    <property type="entry name" value="His_kinase_dom"/>
</dbReference>
<dbReference type="PROSITE" id="PS51257">
    <property type="entry name" value="PROKAR_LIPOPROTEIN"/>
    <property type="match status" value="1"/>
</dbReference>
<dbReference type="InterPro" id="IPR003594">
    <property type="entry name" value="HATPase_dom"/>
</dbReference>
<keyword evidence="4" id="KW-0812">Transmembrane</keyword>
<name>A0ABY4XDB2_9SPHN</name>
<feature type="domain" description="Histidine kinase" evidence="5">
    <location>
        <begin position="453"/>
        <end position="674"/>
    </location>
</feature>
<dbReference type="Proteomes" id="UP001056937">
    <property type="component" value="Chromosome 2"/>
</dbReference>
<dbReference type="PANTHER" id="PTHR43065:SF42">
    <property type="entry name" value="TWO-COMPONENT SENSOR PPRA"/>
    <property type="match status" value="1"/>
</dbReference>
<gene>
    <name evidence="6" type="ORF">LHA26_17195</name>
</gene>
<dbReference type="PRINTS" id="PR00344">
    <property type="entry name" value="BCTRLSENSOR"/>
</dbReference>
<sequence>MRPRRALFAVGLLIACAALWIILWPGARQRDWLAGGARALGAFTMADRALQRDVLMARAGLIRNYDPLTQESADMRAALAELDRATAPDPAATAAARRLGAGAARRLALVERFKSDNALLQNSLARLAHVSASPHVSEAASLLAAKILRLTLDTTPNAVDAARAALADYERAAHQGDSGEARQLYAHSRLLVRLLPEVDRIVAAILDAPVDREIAATRAALASATTRMDERARHRRLVLAIASGLTAAILVLLAISLHLHVQSLRRRGDFEHLHATILGLMMDVRAPDLPDRIRRALARVAAHVGADRAYLLLDDGRAPAFLWSRRGGLTAPYARAMVEAASNIAAWRDDHIALAPRQALAAEPKAAVSQHGAVPASLVLLRAPESEGAVVLGIERVRGALRLRPETLAGLSTALVAILQAIHRDRLEAERLAFERKAARGRRMETIGAFASGIAHNVNNIIGAIAGFAETAELHVGARSPAAASLAEIRTAVGRARMLVDQVLRFGRRAEHPHERVALGPFIEETARLLGASLPAGVRLRLGPVLPPITLLADAAQVQQVLLNLCHNAAVAMPEGGTIGCEIEHVRTRDPRQLSHAVIRAGDYVVIAVTDQGHGIAPAILPRLFDPFYTTRQGGTGLGLSTAWDIVQQHGGSIDVRSTVGRGSRFSVWLPIADAEQPGPEATPQRGEGQAILLVNPDAEALQRDEELVAALGYEPWGATSLAAAAPLIEACDAILIAGVDGGFCAEATAALRPRARGKTWLTASPSLADDAEGLRYPLRAYELLLALAAVRKAPASG</sequence>
<keyword evidence="4" id="KW-1133">Transmembrane helix</keyword>
<dbReference type="Pfam" id="PF02518">
    <property type="entry name" value="HATPase_c"/>
    <property type="match status" value="1"/>
</dbReference>
<dbReference type="RefSeq" id="WP_252168723.1">
    <property type="nucleotide sequence ID" value="NZ_CP084931.1"/>
</dbReference>
<protein>
    <recommendedName>
        <fullName evidence="2">histidine kinase</fullName>
        <ecNumber evidence="2">2.7.13.3</ecNumber>
    </recommendedName>
</protein>
<keyword evidence="3" id="KW-0597">Phosphoprotein</keyword>
<dbReference type="InterPro" id="IPR004358">
    <property type="entry name" value="Sig_transdc_His_kin-like_C"/>
</dbReference>
<dbReference type="InterPro" id="IPR036097">
    <property type="entry name" value="HisK_dim/P_sf"/>
</dbReference>
<evidence type="ECO:0000256" key="3">
    <source>
        <dbReference type="ARBA" id="ARBA00022553"/>
    </source>
</evidence>
<evidence type="ECO:0000259" key="5">
    <source>
        <dbReference type="PROSITE" id="PS50109"/>
    </source>
</evidence>
<evidence type="ECO:0000313" key="7">
    <source>
        <dbReference type="Proteomes" id="UP001056937"/>
    </source>
</evidence>
<keyword evidence="4" id="KW-0472">Membrane</keyword>